<dbReference type="Proteomes" id="UP000588098">
    <property type="component" value="Unassembled WGS sequence"/>
</dbReference>
<feature type="compositionally biased region" description="Polar residues" evidence="1">
    <location>
        <begin position="134"/>
        <end position="148"/>
    </location>
</feature>
<evidence type="ECO:0000313" key="3">
    <source>
        <dbReference type="Proteomes" id="UP000588098"/>
    </source>
</evidence>
<gene>
    <name evidence="2" type="ORF">FHS42_005146</name>
</gene>
<reference evidence="2 3" key="1">
    <citation type="submission" date="2020-08" db="EMBL/GenBank/DDBJ databases">
        <title>Genomic Encyclopedia of Type Strains, Phase III (KMG-III): the genomes of soil and plant-associated and newly described type strains.</title>
        <authorList>
            <person name="Whitman W."/>
        </authorList>
    </citation>
    <scope>NUCLEOTIDE SEQUENCE [LARGE SCALE GENOMIC DNA]</scope>
    <source>
        <strain evidence="2 3">CECT 8305</strain>
    </source>
</reference>
<dbReference type="EMBL" id="JACHJL010000014">
    <property type="protein sequence ID" value="MBB5938062.1"/>
    <property type="molecule type" value="Genomic_DNA"/>
</dbReference>
<organism evidence="2 3">
    <name type="scientific">Streptomyces zagrosensis</name>
    <dbReference type="NCBI Taxonomy" id="1042984"/>
    <lineage>
        <taxon>Bacteria</taxon>
        <taxon>Bacillati</taxon>
        <taxon>Actinomycetota</taxon>
        <taxon>Actinomycetes</taxon>
        <taxon>Kitasatosporales</taxon>
        <taxon>Streptomycetaceae</taxon>
        <taxon>Streptomyces</taxon>
    </lineage>
</organism>
<comment type="caution">
    <text evidence="2">The sequence shown here is derived from an EMBL/GenBank/DDBJ whole genome shotgun (WGS) entry which is preliminary data.</text>
</comment>
<sequence>MGLADECAAMRAGDGDPAALLGEFRRAVVLVPVLRGGWMSSAYGGIRWIYAFTDESALARFLLSQEAPPNEDQEYGAVLGARLLDAVIPGLGDGQPCGVALDVADPDHSTFFPPVRGIVPDHVAVDRTADDTQRQQGTYHPQDVSPTARTPPADL</sequence>
<accession>A0A7W9QFI0</accession>
<dbReference type="AlphaFoldDB" id="A0A7W9QFI0"/>
<proteinExistence type="predicted"/>
<evidence type="ECO:0008006" key="4">
    <source>
        <dbReference type="Google" id="ProtNLM"/>
    </source>
</evidence>
<name>A0A7W9QFI0_9ACTN</name>
<evidence type="ECO:0000313" key="2">
    <source>
        <dbReference type="EMBL" id="MBB5938062.1"/>
    </source>
</evidence>
<keyword evidence="3" id="KW-1185">Reference proteome</keyword>
<evidence type="ECO:0000256" key="1">
    <source>
        <dbReference type="SAM" id="MobiDB-lite"/>
    </source>
</evidence>
<dbReference type="RefSeq" id="WP_184575538.1">
    <property type="nucleotide sequence ID" value="NZ_JACHJL010000014.1"/>
</dbReference>
<protein>
    <recommendedName>
        <fullName evidence="4">SseB protein N-terminal domain-containing protein</fullName>
    </recommendedName>
</protein>
<feature type="region of interest" description="Disordered" evidence="1">
    <location>
        <begin position="129"/>
        <end position="155"/>
    </location>
</feature>